<evidence type="ECO:0000313" key="2">
    <source>
        <dbReference type="Proteomes" id="UP000709295"/>
    </source>
</evidence>
<accession>A0A8J5IHU2</accession>
<evidence type="ECO:0000313" key="1">
    <source>
        <dbReference type="EMBL" id="KAG6952293.1"/>
    </source>
</evidence>
<comment type="caution">
    <text evidence="1">The sequence shown here is derived from an EMBL/GenBank/DDBJ whole genome shotgun (WGS) entry which is preliminary data.</text>
</comment>
<reference evidence="1" key="1">
    <citation type="submission" date="2021-01" db="EMBL/GenBank/DDBJ databases">
        <title>Phytophthora aleatoria, a newly-described species from Pinus radiata is distinct from Phytophthora cactorum isolates based on comparative genomics.</title>
        <authorList>
            <person name="Mcdougal R."/>
            <person name="Panda P."/>
            <person name="Williams N."/>
            <person name="Studholme D.J."/>
        </authorList>
    </citation>
    <scope>NUCLEOTIDE SEQUENCE</scope>
    <source>
        <strain evidence="1">NZFS 4037</strain>
    </source>
</reference>
<protein>
    <submittedName>
        <fullName evidence="1">Uncharacterized protein</fullName>
    </submittedName>
</protein>
<proteinExistence type="predicted"/>
<dbReference type="AlphaFoldDB" id="A0A8J5IHU2"/>
<dbReference type="EMBL" id="JAENGY010001123">
    <property type="protein sequence ID" value="KAG6952293.1"/>
    <property type="molecule type" value="Genomic_DNA"/>
</dbReference>
<dbReference type="Proteomes" id="UP000709295">
    <property type="component" value="Unassembled WGS sequence"/>
</dbReference>
<gene>
    <name evidence="1" type="ORF">JG688_00013347</name>
</gene>
<organism evidence="1 2">
    <name type="scientific">Phytophthora aleatoria</name>
    <dbReference type="NCBI Taxonomy" id="2496075"/>
    <lineage>
        <taxon>Eukaryota</taxon>
        <taxon>Sar</taxon>
        <taxon>Stramenopiles</taxon>
        <taxon>Oomycota</taxon>
        <taxon>Peronosporomycetes</taxon>
        <taxon>Peronosporales</taxon>
        <taxon>Peronosporaceae</taxon>
        <taxon>Phytophthora</taxon>
    </lineage>
</organism>
<keyword evidence="2" id="KW-1185">Reference proteome</keyword>
<sequence>MFVETNLSLACLTRSHTNSAVMDGMDAGNMVEEYQQSYMTKEKGGLKFATTAMHTAISDILKYLSLAEDSGTDRRTAKHLAARTVNDFTGGNEWSHSLMAFALAGHRSFLSSDTFWYRFPHRLVKYKNTRLGT</sequence>
<name>A0A8J5IHU2_9STRA</name>